<dbReference type="InterPro" id="IPR017946">
    <property type="entry name" value="PLC-like_Pdiesterase_TIM-brl"/>
</dbReference>
<dbReference type="GO" id="GO:0006629">
    <property type="term" value="P:lipid metabolic process"/>
    <property type="evidence" value="ECO:0007669"/>
    <property type="project" value="InterPro"/>
</dbReference>
<dbReference type="Pfam" id="PF03009">
    <property type="entry name" value="GDPD"/>
    <property type="match status" value="1"/>
</dbReference>
<evidence type="ECO:0000256" key="1">
    <source>
        <dbReference type="SAM" id="SignalP"/>
    </source>
</evidence>
<dbReference type="InterPro" id="IPR039559">
    <property type="entry name" value="AIM6_PI-PLC-like_dom"/>
</dbReference>
<dbReference type="PROSITE" id="PS51704">
    <property type="entry name" value="GP_PDE"/>
    <property type="match status" value="1"/>
</dbReference>
<dbReference type="InterPro" id="IPR030395">
    <property type="entry name" value="GP_PDE_dom"/>
</dbReference>
<proteinExistence type="predicted"/>
<dbReference type="EMBL" id="SMKA01000006">
    <property type="protein sequence ID" value="TDC34621.1"/>
    <property type="molecule type" value="Genomic_DNA"/>
</dbReference>
<evidence type="ECO:0000259" key="2">
    <source>
        <dbReference type="PROSITE" id="PS51704"/>
    </source>
</evidence>
<dbReference type="RefSeq" id="WP_132401460.1">
    <property type="nucleotide sequence ID" value="NZ_SMKA01000006.1"/>
</dbReference>
<gene>
    <name evidence="3" type="ORF">E1261_03085</name>
</gene>
<dbReference type="OrthoDB" id="384721at2"/>
<dbReference type="Gene3D" id="3.20.20.190">
    <property type="entry name" value="Phosphatidylinositol (PI) phosphodiesterase"/>
    <property type="match status" value="2"/>
</dbReference>
<dbReference type="PANTHER" id="PTHR46211:SF14">
    <property type="entry name" value="GLYCEROPHOSPHODIESTER PHOSPHODIESTERASE"/>
    <property type="match status" value="1"/>
</dbReference>
<evidence type="ECO:0000313" key="4">
    <source>
        <dbReference type="Proteomes" id="UP000295075"/>
    </source>
</evidence>
<organism evidence="3 4">
    <name type="scientific">Kribbella albertanoniae</name>
    <dbReference type="NCBI Taxonomy" id="1266829"/>
    <lineage>
        <taxon>Bacteria</taxon>
        <taxon>Bacillati</taxon>
        <taxon>Actinomycetota</taxon>
        <taxon>Actinomycetes</taxon>
        <taxon>Propionibacteriales</taxon>
        <taxon>Kribbellaceae</taxon>
        <taxon>Kribbella</taxon>
    </lineage>
</organism>
<accession>A0A4R4QG31</accession>
<dbReference type="CDD" id="cd08577">
    <property type="entry name" value="PI-PLCc_GDPD_SF_unchar3"/>
    <property type="match status" value="1"/>
</dbReference>
<keyword evidence="4" id="KW-1185">Reference proteome</keyword>
<sequence length="593" mass="65146">MHRLPRVLLPLALVGGLLLPAAPASAQRGSFDIQGHRGGLGLTVESTIASFAHGLEVGVSTLELDVQITQDGYAVITHDRKVGGNKCRDTAPYTPNDPEFPYVGKYVNTLDLNQVKQLDCGSLTQPEHPAQQPDPGARMPELRDVFALVHRYHANDVKLNIETKVEAGAPNETAPREQFVQVVAQEVRKARIARQVTIQSFDWGALMRMRQVAPELPLVALTNYDFLQTGQPGKSPWLGGIDIDDFGGDLVKATKSFGASAISPVHGFPQNGKITDPTYRPYVTADMVKSAHQAGMKVVPWTIDDPATMQSLIDKGVDGIITDYPDRLRSVVRDNGFRLPRTYDAPAVRALPAAHAHNDYEHRRPLQDALDRGFNSVEADVWLVDGELRVAHDLEDVKPGRTLESLYLKPLADRVRANHGQVYRHGRDFQLLIDIKSDGPSTYAAIDAALRKYRGISTIFANGHVFKGAVTSVISGNRPLDVLKAQKIRYAGYDGRLSDLSSGMPASLMPLVSDNWTKNFTWVGVGPMPAAERAKLREIVQTAHHAGYRVRFWATPDTRGAAREALWAELTAAGVDHLNTDDLHGLEDFLRTS</sequence>
<name>A0A4R4QG31_9ACTN</name>
<dbReference type="PANTHER" id="PTHR46211">
    <property type="entry name" value="GLYCEROPHOSPHORYL DIESTER PHOSPHODIESTERASE"/>
    <property type="match status" value="1"/>
</dbReference>
<reference evidence="3 4" key="1">
    <citation type="submission" date="2019-03" db="EMBL/GenBank/DDBJ databases">
        <title>Draft genome sequences of novel Actinobacteria.</title>
        <authorList>
            <person name="Sahin N."/>
            <person name="Ay H."/>
            <person name="Saygin H."/>
        </authorList>
    </citation>
    <scope>NUCLEOTIDE SEQUENCE [LARGE SCALE GENOMIC DNA]</scope>
    <source>
        <strain evidence="3 4">JCM 30547</strain>
    </source>
</reference>
<dbReference type="SUPFAM" id="SSF51695">
    <property type="entry name" value="PLC-like phosphodiesterases"/>
    <property type="match status" value="2"/>
</dbReference>
<evidence type="ECO:0000313" key="3">
    <source>
        <dbReference type="EMBL" id="TDC34621.1"/>
    </source>
</evidence>
<feature type="chain" id="PRO_5020529776" evidence="1">
    <location>
        <begin position="27"/>
        <end position="593"/>
    </location>
</feature>
<feature type="signal peptide" evidence="1">
    <location>
        <begin position="1"/>
        <end position="26"/>
    </location>
</feature>
<protein>
    <submittedName>
        <fullName evidence="3">Glycerophosphodiester phosphodiesterase</fullName>
    </submittedName>
</protein>
<comment type="caution">
    <text evidence="3">The sequence shown here is derived from an EMBL/GenBank/DDBJ whole genome shotgun (WGS) entry which is preliminary data.</text>
</comment>
<keyword evidence="1" id="KW-0732">Signal</keyword>
<feature type="domain" description="GP-PDE" evidence="2">
    <location>
        <begin position="31"/>
        <end position="332"/>
    </location>
</feature>
<dbReference type="Pfam" id="PF13653">
    <property type="entry name" value="GDPD_2"/>
    <property type="match status" value="1"/>
</dbReference>
<dbReference type="GO" id="GO:0008081">
    <property type="term" value="F:phosphoric diester hydrolase activity"/>
    <property type="evidence" value="ECO:0007669"/>
    <property type="project" value="InterPro"/>
</dbReference>
<dbReference type="AlphaFoldDB" id="A0A4R4QG31"/>
<dbReference type="Proteomes" id="UP000295075">
    <property type="component" value="Unassembled WGS sequence"/>
</dbReference>